<proteinExistence type="predicted"/>
<dbReference type="OrthoDB" id="7025079at2"/>
<protein>
    <submittedName>
        <fullName evidence="1">Uncharacterized protein</fullName>
    </submittedName>
</protein>
<dbReference type="Proteomes" id="UP000017175">
    <property type="component" value="Chromosome"/>
</dbReference>
<evidence type="ECO:0000313" key="2">
    <source>
        <dbReference type="Proteomes" id="UP000017175"/>
    </source>
</evidence>
<dbReference type="EMBL" id="CP010945">
    <property type="protein sequence ID" value="AKV08949.1"/>
    <property type="molecule type" value="Genomic_DNA"/>
</dbReference>
<name>A0A0K1QT52_PSEFL</name>
<dbReference type="RefSeq" id="WP_017338994.1">
    <property type="nucleotide sequence ID" value="NZ_CP010945.1"/>
</dbReference>
<accession>A0A0K1QT52</accession>
<evidence type="ECO:0000313" key="1">
    <source>
        <dbReference type="EMBL" id="AKV08949.1"/>
    </source>
</evidence>
<dbReference type="AlphaFoldDB" id="A0A0K1QT52"/>
<reference evidence="1 2" key="1">
    <citation type="journal article" date="2012" name="J. Bacteriol.">
        <title>Draft genome sequence of the cyanide-utilizing bacterium Pseudomonas fluorescens strain NCIMB 11764.</title>
        <authorList>
            <person name="Vilo C.A."/>
            <person name="Benedik M.J."/>
            <person name="Kunz D.A."/>
            <person name="Dong Q."/>
        </authorList>
    </citation>
    <scope>NUCLEOTIDE SEQUENCE [LARGE SCALE GENOMIC DNA]</scope>
    <source>
        <strain evidence="1 2">NCIMB 11764</strain>
    </source>
</reference>
<organism evidence="1 2">
    <name type="scientific">Pseudomonas fluorescens NCIMB 11764</name>
    <dbReference type="NCBI Taxonomy" id="1221522"/>
    <lineage>
        <taxon>Bacteria</taxon>
        <taxon>Pseudomonadati</taxon>
        <taxon>Pseudomonadota</taxon>
        <taxon>Gammaproteobacteria</taxon>
        <taxon>Pseudomonadales</taxon>
        <taxon>Pseudomonadaceae</taxon>
        <taxon>Pseudomonas</taxon>
    </lineage>
</organism>
<gene>
    <name evidence="1" type="ORF">B723_22200</name>
</gene>
<sequence>MIDVAHSCDGNPWLDTPVMVVTEYEGGFLLPQLMGALASEYIAAPVTYRSGTRQNKASVLERCGSMLRALKLRFSPL</sequence>